<organism evidence="1 2">
    <name type="scientific">Photobacterium carnosum</name>
    <dbReference type="NCBI Taxonomy" id="2023717"/>
    <lineage>
        <taxon>Bacteria</taxon>
        <taxon>Pseudomonadati</taxon>
        <taxon>Pseudomonadota</taxon>
        <taxon>Gammaproteobacteria</taxon>
        <taxon>Vibrionales</taxon>
        <taxon>Vibrionaceae</taxon>
        <taxon>Photobacterium</taxon>
    </lineage>
</organism>
<dbReference type="EMBL" id="NPIB01000021">
    <property type="protein sequence ID" value="PLC57013.1"/>
    <property type="molecule type" value="Genomic_DNA"/>
</dbReference>
<sequence>MLNTYLIVNKTRHTTGDLVNLAFCAPISLDTKYGDLIEFSEGSIKYLSLPSFDVHDSEVEFYVRAFSKELHALLTNFAINDNGVIACNNIAHICKDQNERMLPTINKHAFNTELITPTIVSKMTDSRKVFSYKQKLKNGYVFFSFSDNEQDDSLISIIDSGLSSFKRVNHDGFAVFKNNSMIHSTIAQLSMHELSIADNDSISSIRASIGSLDALALSPINL</sequence>
<keyword evidence="2" id="KW-1185">Reference proteome</keyword>
<reference evidence="1 2" key="1">
    <citation type="journal article" date="2018" name="Syst. Appl. Microbiol.">
        <title>Photobacterium carnosum sp. nov., isolated from spoiled modified atmosphere packaged poultry meat.</title>
        <authorList>
            <person name="Hilgarth M."/>
            <person name="Fuertes S."/>
            <person name="Ehrmann M."/>
            <person name="Vogel R.F."/>
        </authorList>
    </citation>
    <scope>NUCLEOTIDE SEQUENCE [LARGE SCALE GENOMIC DNA]</scope>
    <source>
        <strain evidence="1 2">TMW 2.2021</strain>
    </source>
</reference>
<dbReference type="AlphaFoldDB" id="A0A2N4UPT6"/>
<gene>
    <name evidence="1" type="ORF">CIK00_15465</name>
</gene>
<dbReference type="Proteomes" id="UP000234420">
    <property type="component" value="Unassembled WGS sequence"/>
</dbReference>
<evidence type="ECO:0000313" key="1">
    <source>
        <dbReference type="EMBL" id="PLC57013.1"/>
    </source>
</evidence>
<name>A0A2N4UPT6_9GAMM</name>
<evidence type="ECO:0000313" key="2">
    <source>
        <dbReference type="Proteomes" id="UP000234420"/>
    </source>
</evidence>
<accession>A0A2N4UPT6</accession>
<comment type="caution">
    <text evidence="1">The sequence shown here is derived from an EMBL/GenBank/DDBJ whole genome shotgun (WGS) entry which is preliminary data.</text>
</comment>
<proteinExistence type="predicted"/>
<dbReference type="RefSeq" id="WP_101769599.1">
    <property type="nucleotide sequence ID" value="NZ_JABJXE010000011.1"/>
</dbReference>
<protein>
    <submittedName>
        <fullName evidence="1">Uncharacterized protein</fullName>
    </submittedName>
</protein>